<dbReference type="Proteomes" id="UP000007819">
    <property type="component" value="Chromosome A2"/>
</dbReference>
<feature type="domain" description="Adrift-type SAM-dependent 2'-O-MTase" evidence="10">
    <location>
        <begin position="131"/>
        <end position="346"/>
    </location>
</feature>
<evidence type="ECO:0000256" key="5">
    <source>
        <dbReference type="ARBA" id="ARBA00022691"/>
    </source>
</evidence>
<dbReference type="GO" id="GO:0032259">
    <property type="term" value="P:methylation"/>
    <property type="evidence" value="ECO:0007669"/>
    <property type="project" value="UniProtKB-KW"/>
</dbReference>
<feature type="transmembrane region" description="Helical" evidence="9">
    <location>
        <begin position="620"/>
        <end position="644"/>
    </location>
</feature>
<proteinExistence type="predicted"/>
<dbReference type="GO" id="GO:0004483">
    <property type="term" value="F:methyltransferase cap1 activity"/>
    <property type="evidence" value="ECO:0007669"/>
    <property type="project" value="TreeGrafter"/>
</dbReference>
<dbReference type="InterPro" id="IPR050851">
    <property type="entry name" value="mRNA_Cap_2O-Ribose_MeTrfase"/>
</dbReference>
<sequence length="740" mass="85970">MQTKMDKTEDSVNNNYTAYEYQGNDGTREKKHFGNTNGYQNKSSQYDEVVVQLFSKQFSLPNQSKWELPNPDTMLKHCKWELPDFIHLKKSLNTVKDKLNDFNLAEWHRNTKQTNPAGKVISKVRGIGHPELLTGAWLKFFELLNDYELIPQKSIDNGKLCSVHLCEAPGGFISALNHYIVSQEINIEWDWVGVSLNPYHEGNGNPDLINDDRFMLYTLNHWFFGKDHTGDIFQKNFYKELYTFVKNRFGEEAHVVTADGSMDCQNNPDEQENVVMRLQIVETMVALMILQKGGSFVVKMFTMFECNTLCRLYLLSCAFDSVKIKKPVTSKQGNSEVYVVCCGYKGLQHVEPWIHTYFLTIDRTVSDYCLFPLKELPKDFLSSMYNCSKYFSELQMQIIENNIERFVKKIENDTKNLTDLQYWVAKTYANRYKIKPIDPSQEIVGQNILQSLQYDLPKVSSMRLVMDYSFSEKQRRIECQASDEAKLLQDEVNMFKEYQWQYDSTVLWFTAEDAKVDSSDFNIQMGKPVSVIRSSKFCVDTLIDYSNRARSLFTIPIEDSIKRRDYFWLQIPRQTINGQLIVCDLTSIYISDCINNNRKQHDSVIAILESFEKLQTSDSLLLIGYPLLTQVNVGVFFILLNMFLKTGVMKPDKMGHAFVFCSKVNDQHVDDLITLLKKLKEHIKDPSITDIVEKQEQSLISFFPIKKLIFQPIYKDIVTVNCLLIINEVKKTVCSYLQQQ</sequence>
<dbReference type="GO" id="GO:0006370">
    <property type="term" value="P:7-methylguanosine mRNA capping"/>
    <property type="evidence" value="ECO:0007669"/>
    <property type="project" value="TreeGrafter"/>
</dbReference>
<evidence type="ECO:0000256" key="8">
    <source>
        <dbReference type="SAM" id="MobiDB-lite"/>
    </source>
</evidence>
<dbReference type="GeneID" id="100166993"/>
<keyword evidence="5 7" id="KW-0949">S-adenosyl-L-methionine</keyword>
<dbReference type="GO" id="GO:0005634">
    <property type="term" value="C:nucleus"/>
    <property type="evidence" value="ECO:0007669"/>
    <property type="project" value="UniProtKB-ARBA"/>
</dbReference>
<dbReference type="InterPro" id="IPR029063">
    <property type="entry name" value="SAM-dependent_MTases_sf"/>
</dbReference>
<reference evidence="11" key="2">
    <citation type="submission" date="2022-06" db="UniProtKB">
        <authorList>
            <consortium name="EnsemblMetazoa"/>
        </authorList>
    </citation>
    <scope>IDENTIFICATION</scope>
</reference>
<dbReference type="KEGG" id="api:100166993"/>
<dbReference type="Gene3D" id="3.40.50.12760">
    <property type="match status" value="1"/>
</dbReference>
<dbReference type="GO" id="GO:0005737">
    <property type="term" value="C:cytoplasm"/>
    <property type="evidence" value="ECO:0007669"/>
    <property type="project" value="TreeGrafter"/>
</dbReference>
<dbReference type="Pfam" id="PF01728">
    <property type="entry name" value="FtsJ"/>
    <property type="match status" value="1"/>
</dbReference>
<dbReference type="InterPro" id="IPR025807">
    <property type="entry name" value="Adrift-typ_MeTrfase"/>
</dbReference>
<evidence type="ECO:0000256" key="7">
    <source>
        <dbReference type="PROSITE-ProRule" id="PRU00946"/>
    </source>
</evidence>
<keyword evidence="9" id="KW-0812">Transmembrane</keyword>
<dbReference type="EnsemblMetazoa" id="XM_001945439.5">
    <property type="protein sequence ID" value="XP_001945474.2"/>
    <property type="gene ID" value="LOC100166993"/>
</dbReference>
<feature type="binding site" evidence="7">
    <location>
        <position position="259"/>
    </location>
    <ligand>
        <name>S-adenosyl-L-methionine</name>
        <dbReference type="ChEBI" id="CHEBI:59789"/>
    </ligand>
</feature>
<dbReference type="InterPro" id="IPR002877">
    <property type="entry name" value="RNA_MeTrfase_FtsJ_dom"/>
</dbReference>
<name>A0A8R2A5E9_ACYPI</name>
<organism evidence="11 12">
    <name type="scientific">Acyrthosiphon pisum</name>
    <name type="common">Pea aphid</name>
    <dbReference type="NCBI Taxonomy" id="7029"/>
    <lineage>
        <taxon>Eukaryota</taxon>
        <taxon>Metazoa</taxon>
        <taxon>Ecdysozoa</taxon>
        <taxon>Arthropoda</taxon>
        <taxon>Hexapoda</taxon>
        <taxon>Insecta</taxon>
        <taxon>Pterygota</taxon>
        <taxon>Neoptera</taxon>
        <taxon>Paraneoptera</taxon>
        <taxon>Hemiptera</taxon>
        <taxon>Sternorrhyncha</taxon>
        <taxon>Aphidomorpha</taxon>
        <taxon>Aphidoidea</taxon>
        <taxon>Aphididae</taxon>
        <taxon>Macrosiphini</taxon>
        <taxon>Acyrthosiphon</taxon>
    </lineage>
</organism>
<keyword evidence="3 7" id="KW-0489">Methyltransferase</keyword>
<comment type="catalytic activity">
    <reaction evidence="6">
        <text>a 5'-end (N(7)-methyl 5'-triphosphoguanosine)-(2'-O-methyl-ribonucleoside)-(ribonucleotide) in mRNA + S-adenosyl-L-methionine = a 5'-end (N(7)-methyl 5'-triphosphoguanosine)-(2'-O-methyl-ribonucleoside)-(2'-O-methyl-ribonucleotide) in mRNA + S-adenosyl-L-homocysteine + H(+)</text>
        <dbReference type="Rhea" id="RHEA:67024"/>
        <dbReference type="Rhea" id="RHEA-COMP:17169"/>
        <dbReference type="Rhea" id="RHEA-COMP:17170"/>
        <dbReference type="ChEBI" id="CHEBI:15378"/>
        <dbReference type="ChEBI" id="CHEBI:57856"/>
        <dbReference type="ChEBI" id="CHEBI:59789"/>
        <dbReference type="ChEBI" id="CHEBI:167612"/>
        <dbReference type="ChEBI" id="CHEBI:167614"/>
        <dbReference type="EC" id="2.1.1.296"/>
    </reaction>
</comment>
<feature type="active site" description="Proton acceptor" evidence="7">
    <location>
        <position position="299"/>
    </location>
</feature>
<protein>
    <recommendedName>
        <fullName evidence="2">Cap-specific mRNA (nucleoside-2'-O-)-methyltransferase 2</fullName>
        <ecNumber evidence="1">2.1.1.296</ecNumber>
    </recommendedName>
</protein>
<evidence type="ECO:0000259" key="10">
    <source>
        <dbReference type="PROSITE" id="PS51614"/>
    </source>
</evidence>
<feature type="region of interest" description="Disordered" evidence="8">
    <location>
        <begin position="20"/>
        <end position="39"/>
    </location>
</feature>
<evidence type="ECO:0000256" key="3">
    <source>
        <dbReference type="ARBA" id="ARBA00022603"/>
    </source>
</evidence>
<evidence type="ECO:0000256" key="9">
    <source>
        <dbReference type="SAM" id="Phobius"/>
    </source>
</evidence>
<evidence type="ECO:0000256" key="6">
    <source>
        <dbReference type="ARBA" id="ARBA00049477"/>
    </source>
</evidence>
<keyword evidence="9" id="KW-0472">Membrane</keyword>
<evidence type="ECO:0000256" key="2">
    <source>
        <dbReference type="ARBA" id="ARBA00021134"/>
    </source>
</evidence>
<evidence type="ECO:0000313" key="11">
    <source>
        <dbReference type="EnsemblMetazoa" id="XP_001945474.2"/>
    </source>
</evidence>
<keyword evidence="4 7" id="KW-0808">Transferase</keyword>
<dbReference type="AlphaFoldDB" id="A0A8R2A5E9"/>
<dbReference type="PANTHER" id="PTHR16121:SF2">
    <property type="entry name" value="CAP-SPECIFIC MRNA (NUCLEOSIDE-2'-O-)-METHYLTRANSFERASE 2"/>
    <property type="match status" value="1"/>
</dbReference>
<feature type="binding site" evidence="7">
    <location>
        <position position="170"/>
    </location>
    <ligand>
        <name>S-adenosyl-L-methionine</name>
        <dbReference type="ChEBI" id="CHEBI:59789"/>
    </ligand>
</feature>
<dbReference type="GO" id="GO:0120550">
    <property type="term" value="F:methyltransferase cap2 activity"/>
    <property type="evidence" value="ECO:0007669"/>
    <property type="project" value="UniProtKB-EC"/>
</dbReference>
<keyword evidence="9" id="KW-1133">Transmembrane helix</keyword>
<dbReference type="SUPFAM" id="SSF53335">
    <property type="entry name" value="S-adenosyl-L-methionine-dependent methyltransferases"/>
    <property type="match status" value="1"/>
</dbReference>
<reference evidence="12" key="1">
    <citation type="submission" date="2010-06" db="EMBL/GenBank/DDBJ databases">
        <authorList>
            <person name="Jiang H."/>
            <person name="Abraham K."/>
            <person name="Ali S."/>
            <person name="Alsbrooks S.L."/>
            <person name="Anim B.N."/>
            <person name="Anosike U.S."/>
            <person name="Attaway T."/>
            <person name="Bandaranaike D.P."/>
            <person name="Battles P.K."/>
            <person name="Bell S.N."/>
            <person name="Bell A.V."/>
            <person name="Beltran B."/>
            <person name="Bickham C."/>
            <person name="Bustamante Y."/>
            <person name="Caleb T."/>
            <person name="Canada A."/>
            <person name="Cardenas V."/>
            <person name="Carter K."/>
            <person name="Chacko J."/>
            <person name="Chandrabose M.N."/>
            <person name="Chavez D."/>
            <person name="Chavez A."/>
            <person name="Chen L."/>
            <person name="Chu H.-S."/>
            <person name="Claassen K.J."/>
            <person name="Cockrell R."/>
            <person name="Collins M."/>
            <person name="Cooper J.A."/>
            <person name="Cree A."/>
            <person name="Curry S.M."/>
            <person name="Da Y."/>
            <person name="Dao M.D."/>
            <person name="Das B."/>
            <person name="Davila M.-L."/>
            <person name="Davy-Carroll L."/>
            <person name="Denson S."/>
            <person name="Dinh H."/>
            <person name="Ebong V.E."/>
            <person name="Edwards J.R."/>
            <person name="Egan A."/>
            <person name="El-Daye J."/>
            <person name="Escobedo L."/>
            <person name="Fernandez S."/>
            <person name="Fernando P.R."/>
            <person name="Flagg N."/>
            <person name="Forbes L.D."/>
            <person name="Fowler R.G."/>
            <person name="Fu Q."/>
            <person name="Gabisi R.A."/>
            <person name="Ganer J."/>
            <person name="Garbino Pronczuk A."/>
            <person name="Garcia R.M."/>
            <person name="Garner T."/>
            <person name="Garrett T.E."/>
            <person name="Gonzalez D.A."/>
            <person name="Hamid H."/>
            <person name="Hawkins E.S."/>
            <person name="Hirani K."/>
            <person name="Hogues M.E."/>
            <person name="Hollins B."/>
            <person name="Hsiao C.-H."/>
            <person name="Jabil R."/>
            <person name="James M.L."/>
            <person name="Jhangiani S.N."/>
            <person name="Johnson B."/>
            <person name="Johnson Q."/>
            <person name="Joshi V."/>
            <person name="Kalu J.B."/>
            <person name="Kam C."/>
            <person name="Kashfia A."/>
            <person name="Keebler J."/>
            <person name="Kisamo H."/>
            <person name="Kovar C.L."/>
            <person name="Lago L.A."/>
            <person name="Lai C.-Y."/>
            <person name="Laidlaw J."/>
            <person name="Lara F."/>
            <person name="Le T.-K."/>
            <person name="Lee S.L."/>
            <person name="Legall F.H."/>
            <person name="Lemon S.J."/>
            <person name="Lewis L.R."/>
            <person name="Li B."/>
            <person name="Liu Y."/>
            <person name="Liu Y.-S."/>
            <person name="Lopez J."/>
            <person name="Lozado R.J."/>
            <person name="Lu J."/>
            <person name="Madu R.C."/>
            <person name="Maheshwari M."/>
            <person name="Maheshwari R."/>
            <person name="Malloy K."/>
            <person name="Martinez E."/>
            <person name="Mathew T."/>
            <person name="Mercado I.C."/>
            <person name="Mercado C."/>
            <person name="Meyer B."/>
            <person name="Montgomery K."/>
            <person name="Morgan M.B."/>
            <person name="Munidasa M."/>
            <person name="Nazareth L.V."/>
            <person name="Nelson J."/>
            <person name="Ng B.M."/>
            <person name="Nguyen N.B."/>
            <person name="Nguyen P.Q."/>
            <person name="Nguyen T."/>
            <person name="Obregon M."/>
            <person name="Okwuonu G.O."/>
            <person name="Onwere C.G."/>
            <person name="Orozco G."/>
            <person name="Parra A."/>
            <person name="Patel S."/>
            <person name="Patil S."/>
            <person name="Perez A."/>
            <person name="Perez Y."/>
            <person name="Pham C."/>
            <person name="Primus E.L."/>
            <person name="Pu L.-L."/>
            <person name="Puazo M."/>
            <person name="Qin X."/>
            <person name="Quiroz J.B."/>
            <person name="Reese J."/>
            <person name="Richards S."/>
            <person name="Rives C.M."/>
            <person name="Robberts R."/>
            <person name="Ruiz S.J."/>
            <person name="Ruiz M.J."/>
            <person name="Santibanez J."/>
            <person name="Schneider B.W."/>
            <person name="Sisson I."/>
            <person name="Smith M."/>
            <person name="Sodergren E."/>
            <person name="Song X.-Z."/>
            <person name="Song B.B."/>
            <person name="Summersgill H."/>
            <person name="Thelus R."/>
            <person name="Thornton R.D."/>
            <person name="Trejos Z.Y."/>
            <person name="Usmani K."/>
            <person name="Vattathil S."/>
            <person name="Villasana D."/>
            <person name="Walker D.L."/>
            <person name="Wang S."/>
            <person name="Wang K."/>
            <person name="White C.S."/>
            <person name="Williams A.C."/>
            <person name="Williamson J."/>
            <person name="Wilson K."/>
            <person name="Woghiren I.O."/>
            <person name="Woodworth J.R."/>
            <person name="Worley K.C."/>
            <person name="Wright R.A."/>
            <person name="Wu W."/>
            <person name="Young L."/>
            <person name="Zhang L."/>
            <person name="Zhang J."/>
            <person name="Zhu Y."/>
            <person name="Muzny D.M."/>
            <person name="Weinstock G."/>
            <person name="Gibbs R.A."/>
        </authorList>
    </citation>
    <scope>NUCLEOTIDE SEQUENCE [LARGE SCALE GENOMIC DNA]</scope>
    <source>
        <strain evidence="12">LSR1</strain>
    </source>
</reference>
<dbReference type="PROSITE" id="PS51614">
    <property type="entry name" value="SAM_MT_ADRIFT"/>
    <property type="match status" value="1"/>
</dbReference>
<accession>A0A8R2A5E9</accession>
<dbReference type="OrthoDB" id="429597at2759"/>
<evidence type="ECO:0000313" key="12">
    <source>
        <dbReference type="Proteomes" id="UP000007819"/>
    </source>
</evidence>
<dbReference type="RefSeq" id="XP_001945474.2">
    <property type="nucleotide sequence ID" value="XM_001945439.4"/>
</dbReference>
<keyword evidence="12" id="KW-1185">Reference proteome</keyword>
<evidence type="ECO:0000256" key="4">
    <source>
        <dbReference type="ARBA" id="ARBA00022679"/>
    </source>
</evidence>
<dbReference type="EC" id="2.1.1.296" evidence="1"/>
<feature type="binding site" evidence="7">
    <location>
        <position position="189"/>
    </location>
    <ligand>
        <name>S-adenosyl-L-methionine</name>
        <dbReference type="ChEBI" id="CHEBI:59789"/>
    </ligand>
</feature>
<dbReference type="PANTHER" id="PTHR16121">
    <property type="entry name" value="CAP-SPECIFIC MRNA (NUCLEOSIDE-2'-O-)-METHYLTRANSFERASE 1-RELATED"/>
    <property type="match status" value="1"/>
</dbReference>
<evidence type="ECO:0000256" key="1">
    <source>
        <dbReference type="ARBA" id="ARBA00012770"/>
    </source>
</evidence>